<protein>
    <submittedName>
        <fullName evidence="3">PepSY-associated TM helix domain-containing protein</fullName>
    </submittedName>
</protein>
<reference evidence="3 4" key="1">
    <citation type="submission" date="2023-06" db="EMBL/GenBank/DDBJ databases">
        <title>Roseiconus lacunae JC819 isolated from Gulf of Mannar region, Tamil Nadu.</title>
        <authorList>
            <person name="Pk S."/>
            <person name="Ch S."/>
            <person name="Ch V.R."/>
        </authorList>
    </citation>
    <scope>NUCLEOTIDE SEQUENCE [LARGE SCALE GENOMIC DNA]</scope>
    <source>
        <strain evidence="3 4">JC819</strain>
    </source>
</reference>
<organism evidence="3 4">
    <name type="scientific">Roseiconus lacunae</name>
    <dbReference type="NCBI Taxonomy" id="2605694"/>
    <lineage>
        <taxon>Bacteria</taxon>
        <taxon>Pseudomonadati</taxon>
        <taxon>Planctomycetota</taxon>
        <taxon>Planctomycetia</taxon>
        <taxon>Pirellulales</taxon>
        <taxon>Pirellulaceae</taxon>
        <taxon>Roseiconus</taxon>
    </lineage>
</organism>
<evidence type="ECO:0000313" key="3">
    <source>
        <dbReference type="EMBL" id="MDM4018991.1"/>
    </source>
</evidence>
<dbReference type="PANTHER" id="PTHR40115">
    <property type="entry name" value="INNER MEMBRANE PROTEIN WITH PEPSY TM HELIX"/>
    <property type="match status" value="1"/>
</dbReference>
<proteinExistence type="predicted"/>
<accession>A0ABT7PSA5</accession>
<name>A0ABT7PSA5_9BACT</name>
<feature type="transmembrane region" description="Helical" evidence="2">
    <location>
        <begin position="177"/>
        <end position="198"/>
    </location>
</feature>
<dbReference type="Pfam" id="PF16357">
    <property type="entry name" value="PepSY_TM_like_2"/>
    <property type="match status" value="1"/>
</dbReference>
<feature type="compositionally biased region" description="Polar residues" evidence="1">
    <location>
        <begin position="1"/>
        <end position="16"/>
    </location>
</feature>
<evidence type="ECO:0000313" key="4">
    <source>
        <dbReference type="Proteomes" id="UP001239462"/>
    </source>
</evidence>
<comment type="caution">
    <text evidence="3">The sequence shown here is derived from an EMBL/GenBank/DDBJ whole genome shotgun (WGS) entry which is preliminary data.</text>
</comment>
<keyword evidence="2" id="KW-1133">Transmembrane helix</keyword>
<keyword evidence="4" id="KW-1185">Reference proteome</keyword>
<dbReference type="RefSeq" id="WP_230774004.1">
    <property type="nucleotide sequence ID" value="NZ_JAJMQV010000045.1"/>
</dbReference>
<gene>
    <name evidence="3" type="ORF">QTN89_26295</name>
</gene>
<dbReference type="InterPro" id="IPR032307">
    <property type="entry name" value="PepSY_TM-like_2"/>
</dbReference>
<feature type="transmembrane region" description="Helical" evidence="2">
    <location>
        <begin position="205"/>
        <end position="226"/>
    </location>
</feature>
<dbReference type="PANTHER" id="PTHR40115:SF1">
    <property type="entry name" value="INNER MEMBRANE PROTEIN WITH PEPSY TM HELIX"/>
    <property type="match status" value="1"/>
</dbReference>
<feature type="transmembrane region" description="Helical" evidence="2">
    <location>
        <begin position="36"/>
        <end position="56"/>
    </location>
</feature>
<keyword evidence="2" id="KW-0472">Membrane</keyword>
<keyword evidence="2" id="KW-0812">Transmembrane</keyword>
<evidence type="ECO:0000256" key="1">
    <source>
        <dbReference type="SAM" id="MobiDB-lite"/>
    </source>
</evidence>
<dbReference type="EMBL" id="JASZZN010000029">
    <property type="protein sequence ID" value="MDM4018991.1"/>
    <property type="molecule type" value="Genomic_DNA"/>
</dbReference>
<dbReference type="Proteomes" id="UP001239462">
    <property type="component" value="Unassembled WGS sequence"/>
</dbReference>
<feature type="region of interest" description="Disordered" evidence="1">
    <location>
        <begin position="1"/>
        <end position="26"/>
    </location>
</feature>
<sequence>MSLTVTESADQVTDRPQPTKPRRKSKNRRAFWMRQFIAWHWISSAVSLVGMLMFAITGITLNHGSEIEAEPVRRFEAMTLSDDQLSKLESLPAEGTEVLPAELRDSLGEQLNYSLKDREAEYSADEVYLSMQSPGADAWLAIDRETGDVEFEETKRGWIAFFNDLHKGRHTGLVWKYFLDVFSVATIVFCLSGLLLLIMHAKRRAMTWPLVSLGFIGPLLLIILFMH</sequence>
<evidence type="ECO:0000256" key="2">
    <source>
        <dbReference type="SAM" id="Phobius"/>
    </source>
</evidence>